<dbReference type="RefSeq" id="WP_257031595.1">
    <property type="nucleotide sequence ID" value="NZ_JACCAU010000001.1"/>
</dbReference>
<dbReference type="AlphaFoldDB" id="A0A7Y9W452"/>
<evidence type="ECO:0000313" key="2">
    <source>
        <dbReference type="Proteomes" id="UP000572540"/>
    </source>
</evidence>
<dbReference type="EMBL" id="JACCAU010000001">
    <property type="protein sequence ID" value="NYH13408.1"/>
    <property type="molecule type" value="Genomic_DNA"/>
</dbReference>
<sequence>MSIYGISRIKLDAVAGEVAEAKVHRAVSKDEAGTLGWDAGTSMAYHDVANLIVGGGTAYSFS</sequence>
<proteinExistence type="predicted"/>
<reference evidence="1 2" key="1">
    <citation type="submission" date="2020-07" db="EMBL/GenBank/DDBJ databases">
        <title>Exploring microbial biodiversity for novel pathways involved in the catabolism of aromatic compounds derived from lignin.</title>
        <authorList>
            <person name="Elkins J."/>
        </authorList>
    </citation>
    <scope>NUCLEOTIDE SEQUENCE [LARGE SCALE GENOMIC DNA]</scope>
    <source>
        <strain evidence="1 2">H2C3B</strain>
    </source>
</reference>
<evidence type="ECO:0000313" key="1">
    <source>
        <dbReference type="EMBL" id="NYH13408.1"/>
    </source>
</evidence>
<dbReference type="Proteomes" id="UP000572540">
    <property type="component" value="Unassembled WGS sequence"/>
</dbReference>
<gene>
    <name evidence="1" type="ORF">GGD41_000636</name>
</gene>
<name>A0A7Y9W452_9BURK</name>
<comment type="caution">
    <text evidence="1">The sequence shown here is derived from an EMBL/GenBank/DDBJ whole genome shotgun (WGS) entry which is preliminary data.</text>
</comment>
<protein>
    <submittedName>
        <fullName evidence="1">Uncharacterized protein</fullName>
    </submittedName>
</protein>
<accession>A0A7Y9W452</accession>
<organism evidence="1 2">
    <name type="scientific">Paraburkholderia bryophila</name>
    <dbReference type="NCBI Taxonomy" id="420952"/>
    <lineage>
        <taxon>Bacteria</taxon>
        <taxon>Pseudomonadati</taxon>
        <taxon>Pseudomonadota</taxon>
        <taxon>Betaproteobacteria</taxon>
        <taxon>Burkholderiales</taxon>
        <taxon>Burkholderiaceae</taxon>
        <taxon>Paraburkholderia</taxon>
    </lineage>
</organism>